<keyword evidence="3 6" id="KW-0812">Transmembrane</keyword>
<feature type="transmembrane region" description="Helical" evidence="6">
    <location>
        <begin position="135"/>
        <end position="159"/>
    </location>
</feature>
<evidence type="ECO:0000259" key="7">
    <source>
        <dbReference type="PROSITE" id="PS50850"/>
    </source>
</evidence>
<evidence type="ECO:0000313" key="9">
    <source>
        <dbReference type="Proteomes" id="UP000199286"/>
    </source>
</evidence>
<evidence type="ECO:0000256" key="5">
    <source>
        <dbReference type="ARBA" id="ARBA00023136"/>
    </source>
</evidence>
<evidence type="ECO:0000313" key="8">
    <source>
        <dbReference type="EMBL" id="SDY26737.1"/>
    </source>
</evidence>
<dbReference type="GO" id="GO:0140115">
    <property type="term" value="P:export across plasma membrane"/>
    <property type="evidence" value="ECO:0007669"/>
    <property type="project" value="UniProtKB-ARBA"/>
</dbReference>
<evidence type="ECO:0000256" key="4">
    <source>
        <dbReference type="ARBA" id="ARBA00022989"/>
    </source>
</evidence>
<evidence type="ECO:0000256" key="6">
    <source>
        <dbReference type="SAM" id="Phobius"/>
    </source>
</evidence>
<feature type="transmembrane region" description="Helical" evidence="6">
    <location>
        <begin position="165"/>
        <end position="183"/>
    </location>
</feature>
<dbReference type="InterPro" id="IPR005829">
    <property type="entry name" value="Sugar_transporter_CS"/>
</dbReference>
<keyword evidence="9" id="KW-1185">Reference proteome</keyword>
<evidence type="ECO:0000256" key="3">
    <source>
        <dbReference type="ARBA" id="ARBA00022692"/>
    </source>
</evidence>
<keyword evidence="4 6" id="KW-1133">Transmembrane helix</keyword>
<keyword evidence="2" id="KW-0813">Transport</keyword>
<feature type="transmembrane region" description="Helical" evidence="6">
    <location>
        <begin position="252"/>
        <end position="271"/>
    </location>
</feature>
<dbReference type="SUPFAM" id="SSF103473">
    <property type="entry name" value="MFS general substrate transporter"/>
    <property type="match status" value="1"/>
</dbReference>
<dbReference type="Gene3D" id="1.20.1720.10">
    <property type="entry name" value="Multidrug resistance protein D"/>
    <property type="match status" value="1"/>
</dbReference>
<proteinExistence type="predicted"/>
<feature type="transmembrane region" description="Helical" evidence="6">
    <location>
        <begin position="46"/>
        <end position="64"/>
    </location>
</feature>
<dbReference type="PROSITE" id="PS00216">
    <property type="entry name" value="SUGAR_TRANSPORT_1"/>
    <property type="match status" value="1"/>
</dbReference>
<feature type="transmembrane region" description="Helical" evidence="6">
    <location>
        <begin position="344"/>
        <end position="367"/>
    </location>
</feature>
<dbReference type="OrthoDB" id="9800416at2"/>
<dbReference type="EMBL" id="FNPF01000005">
    <property type="protein sequence ID" value="SDY26737.1"/>
    <property type="molecule type" value="Genomic_DNA"/>
</dbReference>
<protein>
    <submittedName>
        <fullName evidence="8">MFS transporter, DHA1 family, bicyclomycin/chloramphenicol resistance protein</fullName>
    </submittedName>
</protein>
<dbReference type="PANTHER" id="PTHR23502">
    <property type="entry name" value="MAJOR FACILITATOR SUPERFAMILY"/>
    <property type="match status" value="1"/>
</dbReference>
<dbReference type="InterPro" id="IPR020846">
    <property type="entry name" value="MFS_dom"/>
</dbReference>
<feature type="domain" description="Major facilitator superfamily (MFS) profile" evidence="7">
    <location>
        <begin position="10"/>
        <end position="397"/>
    </location>
</feature>
<dbReference type="AlphaFoldDB" id="A0A1H3IGJ6"/>
<keyword evidence="5 6" id="KW-0472">Membrane</keyword>
<dbReference type="GO" id="GO:0005886">
    <property type="term" value="C:plasma membrane"/>
    <property type="evidence" value="ECO:0007669"/>
    <property type="project" value="TreeGrafter"/>
</dbReference>
<feature type="transmembrane region" description="Helical" evidence="6">
    <location>
        <begin position="217"/>
        <end position="240"/>
    </location>
</feature>
<dbReference type="RefSeq" id="WP_089882037.1">
    <property type="nucleotide sequence ID" value="NZ_FNPF01000005.1"/>
</dbReference>
<dbReference type="InterPro" id="IPR011701">
    <property type="entry name" value="MFS"/>
</dbReference>
<comment type="subcellular location">
    <subcellularLocation>
        <location evidence="1">Membrane</location>
        <topology evidence="1">Multi-pass membrane protein</topology>
    </subcellularLocation>
</comment>
<sequence>MPHQLSRLEFIALMAMLFATIAFSLDAMLPALPAIAADLAPGDLASAQLVVTAFVLGMGVGTFFTGPLSDALGRKPVILAGAALYAASAWAATQTESLTALLVARMLQGLGAAGPRVVALAIVRDIYSGRGMARIMSFVMMVFTLVPAFAPSIGAVLLSVGGWRAIFWAFVVFAGIAALWLALRLPETLPASERHPFRVKALRAATGEVLRHPVVRIALIVQALSFGMLFSVLSSVQPIYDAFGRADSFPLWFGGIAIVASSASVLNAALVMRLGMRVLITAMLTVQVVLSGAMVCILLAGVSGPALFGCFVVWQASLFFQAGLTIGNLNALALEPMGHIAGTAASVTSALATVLAVGFAVPVTLAFDGTPMPLALGVAVYAALALLLMLRLQRRGSAEPT</sequence>
<feature type="transmembrane region" description="Helical" evidence="6">
    <location>
        <begin position="373"/>
        <end position="392"/>
    </location>
</feature>
<evidence type="ECO:0000256" key="2">
    <source>
        <dbReference type="ARBA" id="ARBA00022448"/>
    </source>
</evidence>
<dbReference type="GO" id="GO:0022857">
    <property type="term" value="F:transmembrane transporter activity"/>
    <property type="evidence" value="ECO:0007669"/>
    <property type="project" value="InterPro"/>
</dbReference>
<dbReference type="STRING" id="321339.SAMN05444340_10550"/>
<dbReference type="Pfam" id="PF07690">
    <property type="entry name" value="MFS_1"/>
    <property type="match status" value="1"/>
</dbReference>
<reference evidence="8 9" key="1">
    <citation type="submission" date="2016-10" db="EMBL/GenBank/DDBJ databases">
        <authorList>
            <person name="de Groot N.N."/>
        </authorList>
    </citation>
    <scope>NUCLEOTIDE SEQUENCE [LARGE SCALE GENOMIC DNA]</scope>
    <source>
        <strain evidence="8 9">DSM 26880</strain>
    </source>
</reference>
<dbReference type="Proteomes" id="UP000199286">
    <property type="component" value="Unassembled WGS sequence"/>
</dbReference>
<dbReference type="InterPro" id="IPR036259">
    <property type="entry name" value="MFS_trans_sf"/>
</dbReference>
<feature type="transmembrane region" description="Helical" evidence="6">
    <location>
        <begin position="278"/>
        <end position="300"/>
    </location>
</feature>
<dbReference type="PANTHER" id="PTHR23502:SF132">
    <property type="entry name" value="POLYAMINE TRANSPORTER 2-RELATED"/>
    <property type="match status" value="1"/>
</dbReference>
<name>A0A1H3IGJ6_9RHOB</name>
<accession>A0A1H3IGJ6</accession>
<dbReference type="GO" id="GO:0042908">
    <property type="term" value="P:xenobiotic transport"/>
    <property type="evidence" value="ECO:0007669"/>
    <property type="project" value="UniProtKB-ARBA"/>
</dbReference>
<evidence type="ECO:0000256" key="1">
    <source>
        <dbReference type="ARBA" id="ARBA00004141"/>
    </source>
</evidence>
<dbReference type="PROSITE" id="PS50850">
    <property type="entry name" value="MFS"/>
    <property type="match status" value="1"/>
</dbReference>
<gene>
    <name evidence="8" type="ORF">SAMN05444340_10550</name>
</gene>
<organism evidence="8 9">
    <name type="scientific">Citreimonas salinaria</name>
    <dbReference type="NCBI Taxonomy" id="321339"/>
    <lineage>
        <taxon>Bacteria</taxon>
        <taxon>Pseudomonadati</taxon>
        <taxon>Pseudomonadota</taxon>
        <taxon>Alphaproteobacteria</taxon>
        <taxon>Rhodobacterales</taxon>
        <taxon>Roseobacteraceae</taxon>
        <taxon>Citreimonas</taxon>
    </lineage>
</organism>
<feature type="transmembrane region" description="Helical" evidence="6">
    <location>
        <begin position="306"/>
        <end position="332"/>
    </location>
</feature>